<dbReference type="InterPro" id="IPR000551">
    <property type="entry name" value="MerR-type_HTH_dom"/>
</dbReference>
<name>A0ABS9N7V0_9ACTN</name>
<reference evidence="4 5" key="1">
    <citation type="submission" date="2022-01" db="EMBL/GenBank/DDBJ databases">
        <authorList>
            <person name="Riesco R."/>
            <person name="Trujillo M.E."/>
        </authorList>
    </citation>
    <scope>NUCLEOTIDE SEQUENCE [LARGE SCALE GENOMIC DNA]</scope>
    <source>
        <strain evidence="4 5">NIE79</strain>
    </source>
</reference>
<feature type="region of interest" description="Disordered" evidence="2">
    <location>
        <begin position="67"/>
        <end position="87"/>
    </location>
</feature>
<evidence type="ECO:0000259" key="3">
    <source>
        <dbReference type="PROSITE" id="PS50937"/>
    </source>
</evidence>
<dbReference type="InterPro" id="IPR009061">
    <property type="entry name" value="DNA-bd_dom_put_sf"/>
</dbReference>
<protein>
    <submittedName>
        <fullName evidence="4">MerR family transcriptional regulator</fullName>
    </submittedName>
</protein>
<evidence type="ECO:0000313" key="5">
    <source>
        <dbReference type="Proteomes" id="UP001201629"/>
    </source>
</evidence>
<feature type="compositionally biased region" description="Gly residues" evidence="2">
    <location>
        <begin position="73"/>
        <end position="84"/>
    </location>
</feature>
<evidence type="ECO:0000256" key="2">
    <source>
        <dbReference type="SAM" id="MobiDB-lite"/>
    </source>
</evidence>
<keyword evidence="1" id="KW-0238">DNA-binding</keyword>
<feature type="domain" description="HTH merR-type" evidence="3">
    <location>
        <begin position="1"/>
        <end position="68"/>
    </location>
</feature>
<organism evidence="4 5">
    <name type="scientific">Micromonospora trifolii</name>
    <dbReference type="NCBI Taxonomy" id="2911208"/>
    <lineage>
        <taxon>Bacteria</taxon>
        <taxon>Bacillati</taxon>
        <taxon>Actinomycetota</taxon>
        <taxon>Actinomycetes</taxon>
        <taxon>Micromonosporales</taxon>
        <taxon>Micromonosporaceae</taxon>
        <taxon>Micromonospora</taxon>
    </lineage>
</organism>
<keyword evidence="5" id="KW-1185">Reference proteome</keyword>
<evidence type="ECO:0000313" key="4">
    <source>
        <dbReference type="EMBL" id="MCG5446042.1"/>
    </source>
</evidence>
<dbReference type="PROSITE" id="PS50937">
    <property type="entry name" value="HTH_MERR_2"/>
    <property type="match status" value="1"/>
</dbReference>
<dbReference type="Proteomes" id="UP001201629">
    <property type="component" value="Unassembled WGS sequence"/>
</dbReference>
<dbReference type="Gene3D" id="1.10.1660.10">
    <property type="match status" value="1"/>
</dbReference>
<dbReference type="SUPFAM" id="SSF46955">
    <property type="entry name" value="Putative DNA-binding domain"/>
    <property type="match status" value="1"/>
</dbReference>
<sequence>MRIEDSATQTRVSVRALRYYQEQGLLASTRTDSGQRFCGNLAVNRMRLIQHLSSAGLSSKTISELLPRTTRQGGRGTQRAGSGGLQTHAACGKECATLRTRALLDPTSVPERLASKG</sequence>
<dbReference type="EMBL" id="JAKKFD010000044">
    <property type="protein sequence ID" value="MCG5446042.1"/>
    <property type="molecule type" value="Genomic_DNA"/>
</dbReference>
<dbReference type="PANTHER" id="PTHR30204:SF97">
    <property type="entry name" value="MERR FAMILY REGULATORY PROTEIN"/>
    <property type="match status" value="1"/>
</dbReference>
<comment type="caution">
    <text evidence="4">The sequence shown here is derived from an EMBL/GenBank/DDBJ whole genome shotgun (WGS) entry which is preliminary data.</text>
</comment>
<accession>A0ABS9N7V0</accession>
<dbReference type="InterPro" id="IPR047057">
    <property type="entry name" value="MerR_fam"/>
</dbReference>
<proteinExistence type="predicted"/>
<gene>
    <name evidence="4" type="ORF">NIE79_004606</name>
</gene>
<dbReference type="Pfam" id="PF13411">
    <property type="entry name" value="MerR_1"/>
    <property type="match status" value="1"/>
</dbReference>
<dbReference type="RefSeq" id="WP_238680979.1">
    <property type="nucleotide sequence ID" value="NZ_JAKKFD010000044.1"/>
</dbReference>
<dbReference type="PANTHER" id="PTHR30204">
    <property type="entry name" value="REDOX-CYCLING DRUG-SENSING TRANSCRIPTIONAL ACTIVATOR SOXR"/>
    <property type="match status" value="1"/>
</dbReference>
<dbReference type="SMART" id="SM00422">
    <property type="entry name" value="HTH_MERR"/>
    <property type="match status" value="1"/>
</dbReference>
<evidence type="ECO:0000256" key="1">
    <source>
        <dbReference type="ARBA" id="ARBA00023125"/>
    </source>
</evidence>